<dbReference type="EMBL" id="CP073754">
    <property type="protein sequence ID" value="QWF70900.1"/>
    <property type="molecule type" value="Genomic_DNA"/>
</dbReference>
<dbReference type="RefSeq" id="WP_215582398.1">
    <property type="nucleotide sequence ID" value="NZ_CP073754.1"/>
</dbReference>
<name>A0A975MN87_9GAMM</name>
<evidence type="ECO:0000313" key="1">
    <source>
        <dbReference type="EMBL" id="QWF70900.1"/>
    </source>
</evidence>
<protein>
    <submittedName>
        <fullName evidence="1">Uncharacterized protein</fullName>
    </submittedName>
</protein>
<evidence type="ECO:0000313" key="2">
    <source>
        <dbReference type="Proteomes" id="UP000676649"/>
    </source>
</evidence>
<sequence length="55" mass="6243">MRKQNQTPQAADLPLKNPVAKFAHHCNKALVFADKRQYRRKGKHAGQEPFLIACA</sequence>
<dbReference type="Proteomes" id="UP000676649">
    <property type="component" value="Chromosome"/>
</dbReference>
<keyword evidence="2" id="KW-1185">Reference proteome</keyword>
<dbReference type="Pfam" id="PF23876">
    <property type="entry name" value="DUF7230"/>
    <property type="match status" value="1"/>
</dbReference>
<gene>
    <name evidence="1" type="ORF">KEF85_16595</name>
</gene>
<dbReference type="KEGG" id="mpad:KEF85_16595"/>
<dbReference type="AlphaFoldDB" id="A0A975MN87"/>
<accession>A0A975MN87</accession>
<proteinExistence type="predicted"/>
<dbReference type="InterPro" id="IPR055654">
    <property type="entry name" value="DUF7230"/>
</dbReference>
<organism evidence="1 2">
    <name type="scientific">Methylomonas paludis</name>
    <dbReference type="NCBI Taxonomy" id="1173101"/>
    <lineage>
        <taxon>Bacteria</taxon>
        <taxon>Pseudomonadati</taxon>
        <taxon>Pseudomonadota</taxon>
        <taxon>Gammaproteobacteria</taxon>
        <taxon>Methylococcales</taxon>
        <taxon>Methylococcaceae</taxon>
        <taxon>Methylomonas</taxon>
    </lineage>
</organism>
<reference evidence="1" key="1">
    <citation type="submission" date="2021-04" db="EMBL/GenBank/DDBJ databases">
        <title>Draft genome sequence data of methanotrophic Methylovulum sp. strain S1L and Methylomonas sp. strain S2AM isolated from boreal lake water columns.</title>
        <authorList>
            <person name="Rissanen A.J."/>
            <person name="Mangayil R."/>
            <person name="Svenning M.M."/>
            <person name="Khanongnuch R."/>
        </authorList>
    </citation>
    <scope>NUCLEOTIDE SEQUENCE</scope>
    <source>
        <strain evidence="1">S2AM</strain>
    </source>
</reference>